<evidence type="ECO:0000313" key="3">
    <source>
        <dbReference type="EMBL" id="CAE8672570.1"/>
    </source>
</evidence>
<keyword evidence="1" id="KW-0175">Coiled coil</keyword>
<accession>A0A813J8Q7</accession>
<feature type="coiled-coil region" evidence="1">
    <location>
        <begin position="91"/>
        <end position="165"/>
    </location>
</feature>
<feature type="compositionally biased region" description="Low complexity" evidence="2">
    <location>
        <begin position="422"/>
        <end position="448"/>
    </location>
</feature>
<evidence type="ECO:0000256" key="1">
    <source>
        <dbReference type="SAM" id="Coils"/>
    </source>
</evidence>
<evidence type="ECO:0000313" key="4">
    <source>
        <dbReference type="Proteomes" id="UP000626109"/>
    </source>
</evidence>
<dbReference type="Proteomes" id="UP000626109">
    <property type="component" value="Unassembled WGS sequence"/>
</dbReference>
<dbReference type="PANTHER" id="PTHR16148">
    <property type="entry name" value="NF-KAPPA-B-REPRESSING FACTOR-RELATED"/>
    <property type="match status" value="1"/>
</dbReference>
<feature type="region of interest" description="Disordered" evidence="2">
    <location>
        <begin position="415"/>
        <end position="475"/>
    </location>
</feature>
<proteinExistence type="predicted"/>
<dbReference type="PANTHER" id="PTHR16148:SF14">
    <property type="entry name" value="MYND-TYPE DOMAIN-CONTAINING PROTEIN"/>
    <property type="match status" value="1"/>
</dbReference>
<organism evidence="3 4">
    <name type="scientific">Polarella glacialis</name>
    <name type="common">Dinoflagellate</name>
    <dbReference type="NCBI Taxonomy" id="89957"/>
    <lineage>
        <taxon>Eukaryota</taxon>
        <taxon>Sar</taxon>
        <taxon>Alveolata</taxon>
        <taxon>Dinophyceae</taxon>
        <taxon>Suessiales</taxon>
        <taxon>Suessiaceae</taxon>
        <taxon>Polarella</taxon>
    </lineage>
</organism>
<reference evidence="3" key="1">
    <citation type="submission" date="2021-02" db="EMBL/GenBank/DDBJ databases">
        <authorList>
            <person name="Dougan E. K."/>
            <person name="Rhodes N."/>
            <person name="Thang M."/>
            <person name="Chan C."/>
        </authorList>
    </citation>
    <scope>NUCLEOTIDE SEQUENCE</scope>
</reference>
<dbReference type="AlphaFoldDB" id="A0A813J8Q7"/>
<protein>
    <submittedName>
        <fullName evidence="3">Uncharacterized protein</fullName>
    </submittedName>
</protein>
<feature type="region of interest" description="Disordered" evidence="2">
    <location>
        <begin position="242"/>
        <end position="379"/>
    </location>
</feature>
<sequence>MEEHDTKLGGMAEQRLMDQLVAYLEARFQSTVCVITDNLEESLERKVLDSHDGLVARLEDVAAATFDQARADLDRDFGEASAAAKASLELNAGTRQKVDQLRNEVLALQSRQDQLEGIMARIATSTARDAAATRTEVTSELRARNSEFRQALDHLEADLDATKASLQLSHRRHADSETDAATSREVEELRRWAEQELLETRRSLPALKSSECLPSGKQDILESHLSAKSVDSWSATSSKQIGTANGWESRRHQQDGLDDDTILEHRRGRSPTLLVVEGPSERSEEADCQDSHGASNVRRQDLEESFQRSSPWPQQPVVHAEGHEGCASPEPVERSSQDGDPRLAAELRAKATHARAPSSVVSPGAGAASGHNLPQRDLCSGSPAGLGAASEGGTPSLCRLSSQDLIRSAMLDLESLNDNNDDNSNNNNNNNNNNSNSTNNSTNNNNNNGAASPVPRCLSAGGDSPESSSGSGGIP</sequence>
<feature type="compositionally biased region" description="Basic and acidic residues" evidence="2">
    <location>
        <begin position="331"/>
        <end position="349"/>
    </location>
</feature>
<dbReference type="EMBL" id="CAJNNW010024464">
    <property type="protein sequence ID" value="CAE8672570.1"/>
    <property type="molecule type" value="Genomic_DNA"/>
</dbReference>
<feature type="compositionally biased region" description="Low complexity" evidence="2">
    <location>
        <begin position="459"/>
        <end position="469"/>
    </location>
</feature>
<name>A0A813J8Q7_POLGL</name>
<comment type="caution">
    <text evidence="3">The sequence shown here is derived from an EMBL/GenBank/DDBJ whole genome shotgun (WGS) entry which is preliminary data.</text>
</comment>
<gene>
    <name evidence="3" type="ORF">PGLA2088_LOCUS18136</name>
</gene>
<feature type="compositionally biased region" description="Low complexity" evidence="2">
    <location>
        <begin position="356"/>
        <end position="370"/>
    </location>
</feature>
<evidence type="ECO:0000256" key="2">
    <source>
        <dbReference type="SAM" id="MobiDB-lite"/>
    </source>
</evidence>